<dbReference type="SUPFAM" id="SSF51126">
    <property type="entry name" value="Pectin lyase-like"/>
    <property type="match status" value="1"/>
</dbReference>
<gene>
    <name evidence="1" type="ORF">AB8S08_06170</name>
</gene>
<protein>
    <submittedName>
        <fullName evidence="1">Uncharacterized protein</fullName>
    </submittedName>
</protein>
<dbReference type="InterPro" id="IPR012334">
    <property type="entry name" value="Pectin_lyas_fold"/>
</dbReference>
<dbReference type="EMBL" id="CP165718">
    <property type="protein sequence ID" value="XDV10763.1"/>
    <property type="molecule type" value="Genomic_DNA"/>
</dbReference>
<accession>A0AB39XDD2</accession>
<dbReference type="Gene3D" id="2.160.20.10">
    <property type="entry name" value="Single-stranded right-handed beta-helix, Pectin lyase-like"/>
    <property type="match status" value="1"/>
</dbReference>
<evidence type="ECO:0000313" key="1">
    <source>
        <dbReference type="EMBL" id="XDV10763.1"/>
    </source>
</evidence>
<reference evidence="1" key="1">
    <citation type="submission" date="2024-07" db="EMBL/GenBank/DDBJ databases">
        <title>Whole genome sequence of bacterial strains from algal surface.</title>
        <authorList>
            <person name="Kumar P."/>
        </authorList>
    </citation>
    <scope>NUCLEOTIDE SEQUENCE</scope>
    <source>
        <strain evidence="1">PP-1MA</strain>
    </source>
</reference>
<name>A0AB39XDD2_9GAMM</name>
<dbReference type="AlphaFoldDB" id="A0AB39XDD2"/>
<organism evidence="1">
    <name type="scientific">Pseudidiomarina sp. PP-1MA</name>
    <dbReference type="NCBI Taxonomy" id="3237706"/>
    <lineage>
        <taxon>Bacteria</taxon>
        <taxon>Pseudomonadati</taxon>
        <taxon>Pseudomonadota</taxon>
        <taxon>Gammaproteobacteria</taxon>
        <taxon>Alteromonadales</taxon>
        <taxon>Idiomarinaceae</taxon>
        <taxon>Pseudidiomarina</taxon>
    </lineage>
</organism>
<dbReference type="RefSeq" id="WP_369744140.1">
    <property type="nucleotide sequence ID" value="NZ_CP165718.1"/>
</dbReference>
<proteinExistence type="predicted"/>
<dbReference type="InterPro" id="IPR011050">
    <property type="entry name" value="Pectin_lyase_fold/virulence"/>
</dbReference>
<sequence length="98" mass="10534">MSAGIRIENSSNIRIEGGSVTGADIAIDVVGSSDVNVSGMRFSDVGTAIKADRVTRLVAARNYMQSMPIHKEVTFPDGTVFDLKPSVVLVRQYLYSPS</sequence>